<evidence type="ECO:0000313" key="2">
    <source>
        <dbReference type="EMBL" id="SPQ22149.1"/>
    </source>
</evidence>
<feature type="compositionally biased region" description="Low complexity" evidence="1">
    <location>
        <begin position="154"/>
        <end position="163"/>
    </location>
</feature>
<accession>A0A446BI29</accession>
<protein>
    <submittedName>
        <fullName evidence="2">278ef6d8-b725-451a-8455-5e973fe3d499</fullName>
    </submittedName>
</protein>
<reference evidence="2 3" key="1">
    <citation type="submission" date="2018-04" db="EMBL/GenBank/DDBJ databases">
        <authorList>
            <person name="Huttner S."/>
            <person name="Dainat J."/>
        </authorList>
    </citation>
    <scope>NUCLEOTIDE SEQUENCE [LARGE SCALE GENOMIC DNA]</scope>
</reference>
<feature type="region of interest" description="Disordered" evidence="1">
    <location>
        <begin position="1"/>
        <end position="80"/>
    </location>
</feature>
<dbReference type="Proteomes" id="UP000289323">
    <property type="component" value="Unassembled WGS sequence"/>
</dbReference>
<feature type="compositionally biased region" description="Acidic residues" evidence="1">
    <location>
        <begin position="1"/>
        <end position="11"/>
    </location>
</feature>
<evidence type="ECO:0000256" key="1">
    <source>
        <dbReference type="SAM" id="MobiDB-lite"/>
    </source>
</evidence>
<gene>
    <name evidence="2" type="ORF">TT172_LOCUS4568</name>
</gene>
<evidence type="ECO:0000313" key="3">
    <source>
        <dbReference type="Proteomes" id="UP000289323"/>
    </source>
</evidence>
<proteinExistence type="predicted"/>
<sequence>MVWDGSGDEDPSSNTNSNTNTPNTSMVTDTTIDPNININNTEPNTNNSSNITHAMRRRCHPPSAHTTEHNSSPSWLPPAPALDVGEPIVIDEAYAEQPDHPRLLELKQSQQRQTSGQLRGSSNARLVDQRLEDMVITGTQCNVRSEPGPSAPGTTTTTTTTTTPSRPPSSYPIMNAAPAFIELDPDCAMPTPDLEVDDTCAEGIDIPDDLFSFSPAEGSISLRSASRPGGIRKYTVGGVSLRYRLAADAALRCANVRAVTIGSGVCHELPSRVGGALVASIACVFSTSIVGSRPHVTISFPFFVGVGDAAVITLF</sequence>
<feature type="region of interest" description="Disordered" evidence="1">
    <location>
        <begin position="141"/>
        <end position="171"/>
    </location>
</feature>
<feature type="compositionally biased region" description="Low complexity" evidence="1">
    <location>
        <begin position="12"/>
        <end position="52"/>
    </location>
</feature>
<organism evidence="2 3">
    <name type="scientific">Thermothielavioides terrestris</name>
    <dbReference type="NCBI Taxonomy" id="2587410"/>
    <lineage>
        <taxon>Eukaryota</taxon>
        <taxon>Fungi</taxon>
        <taxon>Dikarya</taxon>
        <taxon>Ascomycota</taxon>
        <taxon>Pezizomycotina</taxon>
        <taxon>Sordariomycetes</taxon>
        <taxon>Sordariomycetidae</taxon>
        <taxon>Sordariales</taxon>
        <taxon>Chaetomiaceae</taxon>
        <taxon>Thermothielavioides</taxon>
    </lineage>
</organism>
<dbReference type="AlphaFoldDB" id="A0A446BI29"/>
<name>A0A446BI29_9PEZI</name>
<dbReference type="EMBL" id="OUUZ01000008">
    <property type="protein sequence ID" value="SPQ22149.1"/>
    <property type="molecule type" value="Genomic_DNA"/>
</dbReference>